<evidence type="ECO:0000256" key="4">
    <source>
        <dbReference type="ARBA" id="ARBA00023136"/>
    </source>
</evidence>
<dbReference type="Pfam" id="PF15864">
    <property type="entry name" value="PglL_A"/>
    <property type="match status" value="1"/>
</dbReference>
<feature type="domain" description="Protein glycosylation ligase" evidence="8">
    <location>
        <begin position="165"/>
        <end position="189"/>
    </location>
</feature>
<accession>A0ABY5D0E7</accession>
<feature type="transmembrane region" description="Helical" evidence="5">
    <location>
        <begin position="43"/>
        <end position="60"/>
    </location>
</feature>
<dbReference type="PANTHER" id="PTHR37422:SF21">
    <property type="entry name" value="EXOQ-LIKE PROTEIN"/>
    <property type="match status" value="1"/>
</dbReference>
<evidence type="ECO:0000256" key="1">
    <source>
        <dbReference type="ARBA" id="ARBA00004141"/>
    </source>
</evidence>
<evidence type="ECO:0000256" key="3">
    <source>
        <dbReference type="ARBA" id="ARBA00022989"/>
    </source>
</evidence>
<feature type="domain" description="Virulence factor membrane-bound polymerase C-terminal" evidence="7">
    <location>
        <begin position="394"/>
        <end position="577"/>
    </location>
</feature>
<evidence type="ECO:0000259" key="7">
    <source>
        <dbReference type="Pfam" id="PF11846"/>
    </source>
</evidence>
<dbReference type="EMBL" id="CP074347">
    <property type="protein sequence ID" value="USV03185.1"/>
    <property type="molecule type" value="Genomic_DNA"/>
</dbReference>
<dbReference type="PANTHER" id="PTHR37422">
    <property type="entry name" value="TEICHURONIC ACID BIOSYNTHESIS PROTEIN TUAE"/>
    <property type="match status" value="1"/>
</dbReference>
<keyword evidence="9" id="KW-0436">Ligase</keyword>
<evidence type="ECO:0000313" key="10">
    <source>
        <dbReference type="Proteomes" id="UP001056873"/>
    </source>
</evidence>
<feature type="transmembrane region" description="Helical" evidence="5">
    <location>
        <begin position="97"/>
        <end position="114"/>
    </location>
</feature>
<evidence type="ECO:0000313" key="9">
    <source>
        <dbReference type="EMBL" id="USV03185.1"/>
    </source>
</evidence>
<evidence type="ECO:0000256" key="2">
    <source>
        <dbReference type="ARBA" id="ARBA00022692"/>
    </source>
</evidence>
<evidence type="ECO:0000259" key="6">
    <source>
        <dbReference type="Pfam" id="PF04932"/>
    </source>
</evidence>
<feature type="transmembrane region" description="Helical" evidence="5">
    <location>
        <begin position="409"/>
        <end position="426"/>
    </location>
</feature>
<feature type="transmembrane region" description="Helical" evidence="5">
    <location>
        <begin position="12"/>
        <end position="31"/>
    </location>
</feature>
<keyword evidence="4 5" id="KW-0472">Membrane</keyword>
<dbReference type="InterPro" id="IPR021797">
    <property type="entry name" value="Wzy_C_2"/>
</dbReference>
<dbReference type="GO" id="GO:0016874">
    <property type="term" value="F:ligase activity"/>
    <property type="evidence" value="ECO:0007669"/>
    <property type="project" value="UniProtKB-KW"/>
</dbReference>
<name>A0ABY5D0E7_9GAMM</name>
<gene>
    <name evidence="9" type="ORF">KFQ06_00360</name>
</gene>
<evidence type="ECO:0000256" key="5">
    <source>
        <dbReference type="SAM" id="Phobius"/>
    </source>
</evidence>
<reference evidence="9" key="1">
    <citation type="journal article" date="2022" name="BMC Genomics">
        <title>Genome sequence of the entomopathogenic Serratia entomophila isolate 626 and characterisation of the species specific itaconate degradation pathway.</title>
        <authorList>
            <person name="Vaughan A.L."/>
            <person name="Altermann E."/>
            <person name="Glare T.R."/>
            <person name="Hurst M.R.H."/>
        </authorList>
    </citation>
    <scope>NUCLEOTIDE SEQUENCE</scope>
    <source>
        <strain evidence="9">626</strain>
    </source>
</reference>
<dbReference type="InterPro" id="IPR031726">
    <property type="entry name" value="PglL_A"/>
</dbReference>
<dbReference type="InterPro" id="IPR007016">
    <property type="entry name" value="O-antigen_ligase-rel_domated"/>
</dbReference>
<dbReference type="Proteomes" id="UP001056873">
    <property type="component" value="Chromosome"/>
</dbReference>
<feature type="transmembrane region" description="Helical" evidence="5">
    <location>
        <begin position="447"/>
        <end position="470"/>
    </location>
</feature>
<keyword evidence="2 5" id="KW-0812">Transmembrane</keyword>
<proteinExistence type="predicted"/>
<feature type="transmembrane region" description="Helical" evidence="5">
    <location>
        <begin position="256"/>
        <end position="275"/>
    </location>
</feature>
<sequence>MQLPQYTRRHWLPSGIILFWLLLIMPLYLPNMGGSGLTLPQNIISWSAMAATVTAIWLTLPAGRTVHLTTTACGLLFGIVILGIPLLYTSSPWHDVAVARWLGLLGGWVFYLSLLQCNRPRFCRYWLYYAILAATAFQAFIALLQFTVPTMIPAWFAYPVLHGRAYGVFQQANVLASFIATGMALTLMLFLLPGFTCSKGRHERLRTRGLGLLLVLFPVVLVWLQSRIGWLTGAAVALLFLCRYRHVAPRRTKQAAGLISAGLLIGVTALLQGFYAEDGLRYVSHDFSNHARYTMLRDTLAMIGQKPLFGWGYGGFEYSFQHFRLAQTPPTAITEIARHPHNELLLWWVEGGLVALAGMLLLLGYGLNLVRAALKQDRANSRISKHPAGEASALCIVLLPMLLHTQTEYPFILSTAHWAIFLLLLAQLDRLTSGVTERRSLSAPTSAFLGGMIPALSIATLLLAGCGLYANLALTTVERNHLANIEPARTAMKYDLWVNSERWHYDQQTHALLAFNQTRDPALLDGYVRWAHDYLSRRVDKNVYASWLAIAQYRQDAQTHHKLRQEAHSLFPNDERFLAPFIPQQRPEAVL</sequence>
<feature type="domain" description="O-antigen ligase-related" evidence="6">
    <location>
        <begin position="213"/>
        <end position="358"/>
    </location>
</feature>
<feature type="transmembrane region" description="Helical" evidence="5">
    <location>
        <begin position="228"/>
        <end position="244"/>
    </location>
</feature>
<comment type="subcellular location">
    <subcellularLocation>
        <location evidence="1">Membrane</location>
        <topology evidence="1">Multi-pass membrane protein</topology>
    </subcellularLocation>
</comment>
<feature type="transmembrane region" description="Helical" evidence="5">
    <location>
        <begin position="205"/>
        <end position="222"/>
    </location>
</feature>
<protein>
    <submittedName>
        <fullName evidence="9">O-antigen ligase C-terminal domain-containing protein</fullName>
    </submittedName>
</protein>
<dbReference type="InterPro" id="IPR051533">
    <property type="entry name" value="WaaL-like"/>
</dbReference>
<dbReference type="Pfam" id="PF11846">
    <property type="entry name" value="Wzy_C_2"/>
    <property type="match status" value="1"/>
</dbReference>
<dbReference type="Pfam" id="PF04932">
    <property type="entry name" value="Wzy_C"/>
    <property type="match status" value="1"/>
</dbReference>
<evidence type="ECO:0000259" key="8">
    <source>
        <dbReference type="Pfam" id="PF15864"/>
    </source>
</evidence>
<feature type="transmembrane region" description="Helical" evidence="5">
    <location>
        <begin position="126"/>
        <end position="148"/>
    </location>
</feature>
<keyword evidence="3 5" id="KW-1133">Transmembrane helix</keyword>
<organism evidence="9 10">
    <name type="scientific">Serratia entomophila</name>
    <dbReference type="NCBI Taxonomy" id="42906"/>
    <lineage>
        <taxon>Bacteria</taxon>
        <taxon>Pseudomonadati</taxon>
        <taxon>Pseudomonadota</taxon>
        <taxon>Gammaproteobacteria</taxon>
        <taxon>Enterobacterales</taxon>
        <taxon>Yersiniaceae</taxon>
        <taxon>Serratia</taxon>
    </lineage>
</organism>
<feature type="transmembrane region" description="Helical" evidence="5">
    <location>
        <begin position="345"/>
        <end position="367"/>
    </location>
</feature>
<feature type="transmembrane region" description="Helical" evidence="5">
    <location>
        <begin position="72"/>
        <end position="91"/>
    </location>
</feature>
<keyword evidence="10" id="KW-1185">Reference proteome</keyword>
<feature type="transmembrane region" description="Helical" evidence="5">
    <location>
        <begin position="168"/>
        <end position="193"/>
    </location>
</feature>